<dbReference type="GO" id="GO:0003677">
    <property type="term" value="F:DNA binding"/>
    <property type="evidence" value="ECO:0007669"/>
    <property type="project" value="UniProtKB-UniRule"/>
</dbReference>
<evidence type="ECO:0000256" key="6">
    <source>
        <dbReference type="ARBA" id="ARBA00024916"/>
    </source>
</evidence>
<dbReference type="InterPro" id="IPR018151">
    <property type="entry name" value="TF_GreA/GreB_CS"/>
</dbReference>
<comment type="caution">
    <text evidence="12">The sequence shown here is derived from an EMBL/GenBank/DDBJ whole genome shotgun (WGS) entry which is preliminary data.</text>
</comment>
<reference evidence="13" key="1">
    <citation type="journal article" date="2019" name="Int. J. Syst. Evol. Microbiol.">
        <title>The Global Catalogue of Microorganisms (GCM) 10K type strain sequencing project: providing services to taxonomists for standard genome sequencing and annotation.</title>
        <authorList>
            <consortium name="The Broad Institute Genomics Platform"/>
            <consortium name="The Broad Institute Genome Sequencing Center for Infectious Disease"/>
            <person name="Wu L."/>
            <person name="Ma J."/>
        </authorList>
    </citation>
    <scope>NUCLEOTIDE SEQUENCE [LARGE SCALE GENOMIC DNA]</scope>
    <source>
        <strain evidence="13">JCM 4253</strain>
    </source>
</reference>
<dbReference type="PANTHER" id="PTHR30437:SF4">
    <property type="entry name" value="TRANSCRIPTION ELONGATION FACTOR GREA"/>
    <property type="match status" value="1"/>
</dbReference>
<dbReference type="InterPro" id="IPR022691">
    <property type="entry name" value="Tscrpt_elong_fac_GreA/B_N"/>
</dbReference>
<evidence type="ECO:0000256" key="8">
    <source>
        <dbReference type="HAMAP-Rule" id="MF_00105"/>
    </source>
</evidence>
<dbReference type="EMBL" id="BNBF01000002">
    <property type="protein sequence ID" value="GHG36551.1"/>
    <property type="molecule type" value="Genomic_DNA"/>
</dbReference>
<evidence type="ECO:0000313" key="12">
    <source>
        <dbReference type="EMBL" id="GHG36551.1"/>
    </source>
</evidence>
<dbReference type="PANTHER" id="PTHR30437">
    <property type="entry name" value="TRANSCRIPTION ELONGATION FACTOR GREA"/>
    <property type="match status" value="1"/>
</dbReference>
<keyword evidence="12" id="KW-0648">Protein biosynthesis</keyword>
<dbReference type="NCBIfam" id="NF001262">
    <property type="entry name" value="PRK00226.1-3"/>
    <property type="match status" value="1"/>
</dbReference>
<dbReference type="FunFam" id="3.10.50.30:FF:000005">
    <property type="entry name" value="Transcription elongation factor GreA"/>
    <property type="match status" value="1"/>
</dbReference>
<organism evidence="12 13">
    <name type="scientific">Streptomyces capoamus</name>
    <dbReference type="NCBI Taxonomy" id="68183"/>
    <lineage>
        <taxon>Bacteria</taxon>
        <taxon>Bacillati</taxon>
        <taxon>Actinomycetota</taxon>
        <taxon>Actinomycetes</taxon>
        <taxon>Kitasatosporales</taxon>
        <taxon>Streptomycetaceae</taxon>
        <taxon>Streptomyces</taxon>
    </lineage>
</organism>
<comment type="similarity">
    <text evidence="1 8 9">Belongs to the GreA/GreB family.</text>
</comment>
<evidence type="ECO:0000259" key="10">
    <source>
        <dbReference type="Pfam" id="PF01272"/>
    </source>
</evidence>
<evidence type="ECO:0000256" key="2">
    <source>
        <dbReference type="ARBA" id="ARBA00013729"/>
    </source>
</evidence>
<dbReference type="Gene3D" id="3.10.50.30">
    <property type="entry name" value="Transcription elongation factor, GreA/GreB, C-terminal domain"/>
    <property type="match status" value="1"/>
</dbReference>
<accession>A0A919EU11</accession>
<dbReference type="FunFam" id="1.10.287.180:FF:000001">
    <property type="entry name" value="Transcription elongation factor GreA"/>
    <property type="match status" value="1"/>
</dbReference>
<dbReference type="HAMAP" id="MF_00105">
    <property type="entry name" value="GreA_GreB"/>
    <property type="match status" value="1"/>
</dbReference>
<proteinExistence type="inferred from homology"/>
<keyword evidence="3 8" id="KW-0805">Transcription regulation</keyword>
<keyword evidence="13" id="KW-1185">Reference proteome</keyword>
<dbReference type="InterPro" id="IPR036953">
    <property type="entry name" value="GreA/GreB_C_sf"/>
</dbReference>
<keyword evidence="4 8" id="KW-0238">DNA-binding</keyword>
<dbReference type="PROSITE" id="PS00830">
    <property type="entry name" value="GREAB_2"/>
    <property type="match status" value="1"/>
</dbReference>
<evidence type="ECO:0000256" key="4">
    <source>
        <dbReference type="ARBA" id="ARBA00023125"/>
    </source>
</evidence>
<evidence type="ECO:0000256" key="1">
    <source>
        <dbReference type="ARBA" id="ARBA00008213"/>
    </source>
</evidence>
<dbReference type="GO" id="GO:0003746">
    <property type="term" value="F:translation elongation factor activity"/>
    <property type="evidence" value="ECO:0007669"/>
    <property type="project" value="UniProtKB-KW"/>
</dbReference>
<dbReference type="InterPro" id="IPR028624">
    <property type="entry name" value="Tscrpt_elong_fac_GreA/B"/>
</dbReference>
<evidence type="ECO:0000256" key="9">
    <source>
        <dbReference type="RuleBase" id="RU000556"/>
    </source>
</evidence>
<dbReference type="GO" id="GO:0070063">
    <property type="term" value="F:RNA polymerase binding"/>
    <property type="evidence" value="ECO:0007669"/>
    <property type="project" value="InterPro"/>
</dbReference>
<sequence length="183" mass="19863">MLLGRAMLCIPSTDEEHPVTQTSENVTWLTQEAYNKLKDELAYLTGPARTEIAAKIAAAREEGDLRENGGYHAAKEEQGKQELRVRQLTQLLENAKVGEAPAADGAVAPGMVVTIAFDGDEDDTLTFLLASREYASSDIETYSPQSPLGSGVIGHKVGEDAEYELPNGKKASVRILKAEPYRD</sequence>
<dbReference type="InterPro" id="IPR023459">
    <property type="entry name" value="Tscrpt_elong_fac_GreA/B_fam"/>
</dbReference>
<protein>
    <recommendedName>
        <fullName evidence="2 8">Transcription elongation factor GreA</fullName>
    </recommendedName>
    <alternativeName>
        <fullName evidence="7 8">Transcript cleavage factor GreA</fullName>
    </alternativeName>
</protein>
<feature type="domain" description="Transcription elongation factor GreA/GreB C-terminal" evidence="10">
    <location>
        <begin position="104"/>
        <end position="179"/>
    </location>
</feature>
<dbReference type="SUPFAM" id="SSF54534">
    <property type="entry name" value="FKBP-like"/>
    <property type="match status" value="1"/>
</dbReference>
<dbReference type="GO" id="GO:0006354">
    <property type="term" value="P:DNA-templated transcription elongation"/>
    <property type="evidence" value="ECO:0007669"/>
    <property type="project" value="TreeGrafter"/>
</dbReference>
<dbReference type="NCBIfam" id="TIGR01462">
    <property type="entry name" value="greA"/>
    <property type="match status" value="1"/>
</dbReference>
<comment type="function">
    <text evidence="6 8 9">Necessary for efficient RNA polymerase transcription elongation past template-encoded arresting sites. The arresting sites in DNA have the property of trapping a certain fraction of elongating RNA polymerases that pass through, resulting in locked ternary complexes. Cleavage of the nascent transcript by cleavage factors such as GreA or GreB allows the resumption of elongation from the new 3'terminus. GreA releases sequences of 2 to 3 nucleotides.</text>
</comment>
<name>A0A919EU11_9ACTN</name>
<dbReference type="InterPro" id="IPR036805">
    <property type="entry name" value="Tscrpt_elong_fac_GreA/B_N_sf"/>
</dbReference>
<dbReference type="SUPFAM" id="SSF46557">
    <property type="entry name" value="GreA transcript cleavage protein, N-terminal domain"/>
    <property type="match status" value="1"/>
</dbReference>
<feature type="domain" description="Transcription elongation factor GreA/GreB N-terminal" evidence="11">
    <location>
        <begin position="28"/>
        <end position="97"/>
    </location>
</feature>
<evidence type="ECO:0000259" key="11">
    <source>
        <dbReference type="Pfam" id="PF03449"/>
    </source>
</evidence>
<dbReference type="InterPro" id="IPR001437">
    <property type="entry name" value="Tscrpt_elong_fac_GreA/B_C"/>
</dbReference>
<evidence type="ECO:0000256" key="7">
    <source>
        <dbReference type="ARBA" id="ARBA00030776"/>
    </source>
</evidence>
<dbReference type="PROSITE" id="PS00829">
    <property type="entry name" value="GREAB_1"/>
    <property type="match status" value="1"/>
</dbReference>
<evidence type="ECO:0000313" key="13">
    <source>
        <dbReference type="Proteomes" id="UP000619355"/>
    </source>
</evidence>
<dbReference type="PIRSF" id="PIRSF006092">
    <property type="entry name" value="GreA_GreB"/>
    <property type="match status" value="1"/>
</dbReference>
<gene>
    <name evidence="8 12" type="primary">greA</name>
    <name evidence="12" type="ORF">GCM10018980_07400</name>
</gene>
<keyword evidence="5 8" id="KW-0804">Transcription</keyword>
<dbReference type="Pfam" id="PF01272">
    <property type="entry name" value="GreA_GreB"/>
    <property type="match status" value="1"/>
</dbReference>
<keyword evidence="12" id="KW-0251">Elongation factor</keyword>
<dbReference type="Proteomes" id="UP000619355">
    <property type="component" value="Unassembled WGS sequence"/>
</dbReference>
<dbReference type="InterPro" id="IPR006359">
    <property type="entry name" value="Tscrpt_elong_fac_GreA"/>
</dbReference>
<evidence type="ECO:0000256" key="3">
    <source>
        <dbReference type="ARBA" id="ARBA00023015"/>
    </source>
</evidence>
<dbReference type="AlphaFoldDB" id="A0A919EU11"/>
<evidence type="ECO:0000256" key="5">
    <source>
        <dbReference type="ARBA" id="ARBA00023163"/>
    </source>
</evidence>
<dbReference type="Gene3D" id="1.10.287.180">
    <property type="entry name" value="Transcription elongation factor, GreA/GreB, N-terminal domain"/>
    <property type="match status" value="1"/>
</dbReference>
<dbReference type="GO" id="GO:0032784">
    <property type="term" value="P:regulation of DNA-templated transcription elongation"/>
    <property type="evidence" value="ECO:0007669"/>
    <property type="project" value="UniProtKB-UniRule"/>
</dbReference>
<dbReference type="Pfam" id="PF03449">
    <property type="entry name" value="GreA_GreB_N"/>
    <property type="match status" value="1"/>
</dbReference>